<dbReference type="Proteomes" id="UP000005808">
    <property type="component" value="Unassembled WGS sequence"/>
</dbReference>
<gene>
    <name evidence="1" type="ORF">OR16_08517</name>
</gene>
<comment type="caution">
    <text evidence="1">The sequence shown here is derived from an EMBL/GenBank/DDBJ whole genome shotgun (WGS) entry which is preliminary data.</text>
</comment>
<reference evidence="1 2" key="1">
    <citation type="journal article" date="2012" name="J. Bacteriol.">
        <title>De Novo Genome Project of Cupriavidus basilensis OR16.</title>
        <authorList>
            <person name="Cserhati M."/>
            <person name="Kriszt B."/>
            <person name="Szoboszlay S."/>
            <person name="Toth A."/>
            <person name="Szabo I."/>
            <person name="Tancsics A."/>
            <person name="Nagy I."/>
            <person name="Horvath B."/>
            <person name="Nagy I."/>
            <person name="Kukolya J."/>
        </authorList>
    </citation>
    <scope>NUCLEOTIDE SEQUENCE [LARGE SCALE GENOMIC DNA]</scope>
    <source>
        <strain evidence="1 2">OR16</strain>
    </source>
</reference>
<dbReference type="EMBL" id="AHJE01000018">
    <property type="protein sequence ID" value="EHP43495.1"/>
    <property type="molecule type" value="Genomic_DNA"/>
</dbReference>
<evidence type="ECO:0000313" key="2">
    <source>
        <dbReference type="Proteomes" id="UP000005808"/>
    </source>
</evidence>
<accession>H1S201</accession>
<dbReference type="AlphaFoldDB" id="H1S201"/>
<name>H1S201_9BURK</name>
<evidence type="ECO:0000313" key="1">
    <source>
        <dbReference type="EMBL" id="EHP43495.1"/>
    </source>
</evidence>
<organism evidence="1 2">
    <name type="scientific">Cupriavidus basilensis OR16</name>
    <dbReference type="NCBI Taxonomy" id="1127483"/>
    <lineage>
        <taxon>Bacteria</taxon>
        <taxon>Pseudomonadati</taxon>
        <taxon>Pseudomonadota</taxon>
        <taxon>Betaproteobacteria</taxon>
        <taxon>Burkholderiales</taxon>
        <taxon>Burkholderiaceae</taxon>
        <taxon>Cupriavidus</taxon>
    </lineage>
</organism>
<proteinExistence type="predicted"/>
<protein>
    <submittedName>
        <fullName evidence="1">Uncharacterized protein</fullName>
    </submittedName>
</protein>
<sequence length="71" mass="7761">MAKCTACSSIVTDRRGERGHDALVETGSEKFSPIGKAAVTKTSFICSTCGTKWTYENDKNNSFAGWHEVEN</sequence>